<evidence type="ECO:0000259" key="1">
    <source>
        <dbReference type="Pfam" id="PF04230"/>
    </source>
</evidence>
<dbReference type="EMBL" id="BJXN01000006">
    <property type="protein sequence ID" value="GEM89623.1"/>
    <property type="molecule type" value="Genomic_DNA"/>
</dbReference>
<reference evidence="2 3" key="1">
    <citation type="submission" date="2019-07" db="EMBL/GenBank/DDBJ databases">
        <title>Whole genome shotgun sequence of Oceanithermus desulfurans NBRC 100063.</title>
        <authorList>
            <person name="Hosoyama A."/>
            <person name="Uohara A."/>
            <person name="Ohji S."/>
            <person name="Ichikawa N."/>
        </authorList>
    </citation>
    <scope>NUCLEOTIDE SEQUENCE [LARGE SCALE GENOMIC DNA]</scope>
    <source>
        <strain evidence="2 3">NBRC 100063</strain>
    </source>
</reference>
<name>A0A511RJ04_9DEIN</name>
<dbReference type="RefSeq" id="WP_147146611.1">
    <property type="nucleotide sequence ID" value="NZ_BJXN01000006.1"/>
</dbReference>
<feature type="domain" description="Polysaccharide pyruvyl transferase" evidence="1">
    <location>
        <begin position="13"/>
        <end position="263"/>
    </location>
</feature>
<dbReference type="Pfam" id="PF04230">
    <property type="entry name" value="PS_pyruv_trans"/>
    <property type="match status" value="1"/>
</dbReference>
<evidence type="ECO:0000313" key="2">
    <source>
        <dbReference type="EMBL" id="GEM89623.1"/>
    </source>
</evidence>
<dbReference type="GO" id="GO:0016740">
    <property type="term" value="F:transferase activity"/>
    <property type="evidence" value="ECO:0007669"/>
    <property type="project" value="UniProtKB-KW"/>
</dbReference>
<sequence length="332" mass="35575">MVVALSGYYGFANAGDEAILLALVREARRRGVEPVVLSADPKGTEALHGVEAVPRSKPAALAALARAEGLLSGGGGLLQNTTSNRSLAYYLGLVYLAQTLGKPTWIFGQSLGPLSPAGRRFTAPALRRSRAVVVRDRASLELARGLGVAAGRLRLGADAALLLEPPRVNREEGLVVVVPRARVPQQANLRLREVAERLRAHGFEVLVLGFQPGFDEPALELFDGFTRELSGDPRRVLYWIAQAGYVLSLRLHGLILAAAAGTPYAGGSYDPKVRAFCEESGAPYWELPGDPEAMVRVALHRSGPDKSALRDLRVRAAEGFNHVWGRPEPGTA</sequence>
<dbReference type="InterPro" id="IPR019896">
    <property type="entry name" value="Polysacch_pyruvyl_Trfase_CsaB"/>
</dbReference>
<evidence type="ECO:0000313" key="3">
    <source>
        <dbReference type="Proteomes" id="UP000321827"/>
    </source>
</evidence>
<dbReference type="InterPro" id="IPR007345">
    <property type="entry name" value="Polysacch_pyruvyl_Trfase"/>
</dbReference>
<organism evidence="2 3">
    <name type="scientific">Oceanithermus desulfurans NBRC 100063</name>
    <dbReference type="NCBI Taxonomy" id="1227550"/>
    <lineage>
        <taxon>Bacteria</taxon>
        <taxon>Thermotogati</taxon>
        <taxon>Deinococcota</taxon>
        <taxon>Deinococci</taxon>
        <taxon>Thermales</taxon>
        <taxon>Thermaceae</taxon>
        <taxon>Oceanithermus</taxon>
    </lineage>
</organism>
<keyword evidence="2" id="KW-0808">Transferase</keyword>
<accession>A0A511RJ04</accession>
<comment type="caution">
    <text evidence="2">The sequence shown here is derived from an EMBL/GenBank/DDBJ whole genome shotgun (WGS) entry which is preliminary data.</text>
</comment>
<dbReference type="OrthoDB" id="3199616at2"/>
<dbReference type="Proteomes" id="UP000321827">
    <property type="component" value="Unassembled WGS sequence"/>
</dbReference>
<dbReference type="NCBIfam" id="TIGR03609">
    <property type="entry name" value="S_layer_CsaB"/>
    <property type="match status" value="1"/>
</dbReference>
<protein>
    <submittedName>
        <fullName evidence="2">Polysaccharide pyruvyl transferase CsaB</fullName>
    </submittedName>
</protein>
<dbReference type="PANTHER" id="PTHR36836:SF1">
    <property type="entry name" value="COLANIC ACID BIOSYNTHESIS PROTEIN WCAK"/>
    <property type="match status" value="1"/>
</dbReference>
<dbReference type="AlphaFoldDB" id="A0A511RJ04"/>
<gene>
    <name evidence="2" type="ORF">ODE01S_10570</name>
</gene>
<proteinExistence type="predicted"/>
<dbReference type="SUPFAM" id="SSF53756">
    <property type="entry name" value="UDP-Glycosyltransferase/glycogen phosphorylase"/>
    <property type="match status" value="1"/>
</dbReference>
<dbReference type="PANTHER" id="PTHR36836">
    <property type="entry name" value="COLANIC ACID BIOSYNTHESIS PROTEIN WCAK"/>
    <property type="match status" value="1"/>
</dbReference>